<dbReference type="AlphaFoldDB" id="A0A8J4E156"/>
<keyword evidence="3" id="KW-1185">Reference proteome</keyword>
<keyword evidence="1" id="KW-0472">Membrane</keyword>
<name>A0A8J4E156_9ACTN</name>
<dbReference type="RefSeq" id="WP_203996740.1">
    <property type="nucleotide sequence ID" value="NZ_BOPG01000031.1"/>
</dbReference>
<keyword evidence="1" id="KW-0812">Transmembrane</keyword>
<accession>A0A8J4E156</accession>
<evidence type="ECO:0000256" key="1">
    <source>
        <dbReference type="SAM" id="Phobius"/>
    </source>
</evidence>
<comment type="caution">
    <text evidence="2">The sequence shown here is derived from an EMBL/GenBank/DDBJ whole genome shotgun (WGS) entry which is preliminary data.</text>
</comment>
<feature type="transmembrane region" description="Helical" evidence="1">
    <location>
        <begin position="49"/>
        <end position="69"/>
    </location>
</feature>
<dbReference type="EMBL" id="BOPG01000031">
    <property type="protein sequence ID" value="GIJ57418.1"/>
    <property type="molecule type" value="Genomic_DNA"/>
</dbReference>
<gene>
    <name evidence="2" type="ORF">Vau01_049340</name>
</gene>
<keyword evidence="1" id="KW-1133">Transmembrane helix</keyword>
<protein>
    <submittedName>
        <fullName evidence="2">Uncharacterized protein</fullName>
    </submittedName>
</protein>
<reference evidence="2" key="1">
    <citation type="submission" date="2021-01" db="EMBL/GenBank/DDBJ databases">
        <title>Whole genome shotgun sequence of Virgisporangium aurantiacum NBRC 16421.</title>
        <authorList>
            <person name="Komaki H."/>
            <person name="Tamura T."/>
        </authorList>
    </citation>
    <scope>NUCLEOTIDE SEQUENCE</scope>
    <source>
        <strain evidence="2">NBRC 16421</strain>
    </source>
</reference>
<proteinExistence type="predicted"/>
<evidence type="ECO:0000313" key="2">
    <source>
        <dbReference type="EMBL" id="GIJ57418.1"/>
    </source>
</evidence>
<sequence>MGDVDTGPTRSTAGRVTGRIATGVIVLTVVVGWLAIWNPWHLVVVERVLFLPAVGLTASAVFGCAVAAVGRWSGHQVGRRVVGGFTVALSAVQLWVTASPEWPAARHRELARSPDGERAVVVHVADSGARCMFAWTGRGPGARVAGGLGRPGGNPVVTFDGRDLVVVVADRPPSPYPRHDRERFELRLDPATGRPLDTLPERC</sequence>
<evidence type="ECO:0000313" key="3">
    <source>
        <dbReference type="Proteomes" id="UP000612585"/>
    </source>
</evidence>
<dbReference type="Proteomes" id="UP000612585">
    <property type="component" value="Unassembled WGS sequence"/>
</dbReference>
<feature type="transmembrane region" description="Helical" evidence="1">
    <location>
        <begin position="20"/>
        <end position="37"/>
    </location>
</feature>
<organism evidence="2 3">
    <name type="scientific">Virgisporangium aurantiacum</name>
    <dbReference type="NCBI Taxonomy" id="175570"/>
    <lineage>
        <taxon>Bacteria</taxon>
        <taxon>Bacillati</taxon>
        <taxon>Actinomycetota</taxon>
        <taxon>Actinomycetes</taxon>
        <taxon>Micromonosporales</taxon>
        <taxon>Micromonosporaceae</taxon>
        <taxon>Virgisporangium</taxon>
    </lineage>
</organism>